<feature type="transmembrane region" description="Helical" evidence="5">
    <location>
        <begin position="54"/>
        <end position="73"/>
    </location>
</feature>
<feature type="transmembrane region" description="Helical" evidence="5">
    <location>
        <begin position="85"/>
        <end position="111"/>
    </location>
</feature>
<evidence type="ECO:0000256" key="3">
    <source>
        <dbReference type="ARBA" id="ARBA00022989"/>
    </source>
</evidence>
<dbReference type="PANTHER" id="PTHR42718">
    <property type="entry name" value="MAJOR FACILITATOR SUPERFAMILY MULTIDRUG TRANSPORTER MFSC"/>
    <property type="match status" value="1"/>
</dbReference>
<dbReference type="RefSeq" id="WP_208267905.1">
    <property type="nucleotide sequence ID" value="NZ_BAAAGM010000023.1"/>
</dbReference>
<dbReference type="EMBL" id="JAGEOK010000011">
    <property type="protein sequence ID" value="MBO2439446.1"/>
    <property type="molecule type" value="Genomic_DNA"/>
</dbReference>
<feature type="transmembrane region" description="Helical" evidence="5">
    <location>
        <begin position="117"/>
        <end position="135"/>
    </location>
</feature>
<feature type="domain" description="Major facilitator superfamily (MFS) profile" evidence="6">
    <location>
        <begin position="19"/>
        <end position="462"/>
    </location>
</feature>
<feature type="transmembrane region" description="Helical" evidence="5">
    <location>
        <begin position="174"/>
        <end position="195"/>
    </location>
</feature>
<gene>
    <name evidence="7" type="ORF">J4557_18135</name>
</gene>
<evidence type="ECO:0000313" key="8">
    <source>
        <dbReference type="Proteomes" id="UP000666915"/>
    </source>
</evidence>
<keyword evidence="8" id="KW-1185">Reference proteome</keyword>
<feature type="transmembrane region" description="Helical" evidence="5">
    <location>
        <begin position="273"/>
        <end position="294"/>
    </location>
</feature>
<dbReference type="PROSITE" id="PS50850">
    <property type="entry name" value="MFS"/>
    <property type="match status" value="1"/>
</dbReference>
<feature type="transmembrane region" description="Helical" evidence="5">
    <location>
        <begin position="147"/>
        <end position="168"/>
    </location>
</feature>
<keyword evidence="3 5" id="KW-1133">Transmembrane helix</keyword>
<organism evidence="7 8">
    <name type="scientific">Actinomadura nitritigenes</name>
    <dbReference type="NCBI Taxonomy" id="134602"/>
    <lineage>
        <taxon>Bacteria</taxon>
        <taxon>Bacillati</taxon>
        <taxon>Actinomycetota</taxon>
        <taxon>Actinomycetes</taxon>
        <taxon>Streptosporangiales</taxon>
        <taxon>Thermomonosporaceae</taxon>
        <taxon>Actinomadura</taxon>
    </lineage>
</organism>
<evidence type="ECO:0000259" key="6">
    <source>
        <dbReference type="PROSITE" id="PS50850"/>
    </source>
</evidence>
<name>A0ABS3R024_9ACTN</name>
<sequence>MTTLATPRAGRHAAGTTAALALPAAATLLALMNYTAPMAALTETAHGLGAGPTARIWLMSSISLGLAAALLATGSLADDHGRRRVFAIGAAALAASSVACAVAPTTGIFVAGRIVQGAASAALLATGLGIIAAAFPPGPRRAHATGVWGAMLGLGIALGPIASAGLASAAGWRAWYWAAAIASAALGAVAVRTLAESRADRPRGLDLPGLVTMSLGVAALVAAITWGRAGWTRPGVLALLGAAAVLLAAFTAIEARRSEPMLDLGLFRRPAFLLSVSGALVTGLAVIGIMSYLATVMTLVLGLSPVVSALVLAIWSGLSFVAALQARRLPSRLPAGRLLAAGLALSAAGEFAMLGLAPDAHWWRLVPGLVVSGVGSGLANAMLARLAVESVPADRASMGSGANNTARYVGASIGVAVVGAIATGSGDGPSALAHGTDVAMLVSAVVALAGAALALAIREPRPAAGGRGPVRRVPR</sequence>
<dbReference type="Pfam" id="PF07690">
    <property type="entry name" value="MFS_1"/>
    <property type="match status" value="1"/>
</dbReference>
<proteinExistence type="predicted"/>
<feature type="transmembrane region" description="Helical" evidence="5">
    <location>
        <begin position="12"/>
        <end position="34"/>
    </location>
</feature>
<dbReference type="Gene3D" id="1.20.1250.20">
    <property type="entry name" value="MFS general substrate transporter like domains"/>
    <property type="match status" value="1"/>
</dbReference>
<feature type="transmembrane region" description="Helical" evidence="5">
    <location>
        <begin position="338"/>
        <end position="357"/>
    </location>
</feature>
<dbReference type="Proteomes" id="UP000666915">
    <property type="component" value="Unassembled WGS sequence"/>
</dbReference>
<evidence type="ECO:0000256" key="1">
    <source>
        <dbReference type="ARBA" id="ARBA00004651"/>
    </source>
</evidence>
<evidence type="ECO:0000256" key="5">
    <source>
        <dbReference type="SAM" id="Phobius"/>
    </source>
</evidence>
<dbReference type="InterPro" id="IPR036259">
    <property type="entry name" value="MFS_trans_sf"/>
</dbReference>
<accession>A0ABS3R024</accession>
<dbReference type="InterPro" id="IPR020846">
    <property type="entry name" value="MFS_dom"/>
</dbReference>
<feature type="transmembrane region" description="Helical" evidence="5">
    <location>
        <begin position="306"/>
        <end position="326"/>
    </location>
</feature>
<comment type="subcellular location">
    <subcellularLocation>
        <location evidence="1">Cell membrane</location>
        <topology evidence="1">Multi-pass membrane protein</topology>
    </subcellularLocation>
</comment>
<feature type="transmembrane region" description="Helical" evidence="5">
    <location>
        <begin position="207"/>
        <end position="229"/>
    </location>
</feature>
<feature type="transmembrane region" description="Helical" evidence="5">
    <location>
        <begin position="369"/>
        <end position="388"/>
    </location>
</feature>
<evidence type="ECO:0000256" key="4">
    <source>
        <dbReference type="ARBA" id="ARBA00023136"/>
    </source>
</evidence>
<protein>
    <submittedName>
        <fullName evidence="7">MFS transporter</fullName>
    </submittedName>
</protein>
<keyword evidence="2 5" id="KW-0812">Transmembrane</keyword>
<evidence type="ECO:0000256" key="2">
    <source>
        <dbReference type="ARBA" id="ARBA00022692"/>
    </source>
</evidence>
<feature type="transmembrane region" description="Helical" evidence="5">
    <location>
        <begin position="235"/>
        <end position="253"/>
    </location>
</feature>
<keyword evidence="4 5" id="KW-0472">Membrane</keyword>
<feature type="transmembrane region" description="Helical" evidence="5">
    <location>
        <begin position="438"/>
        <end position="457"/>
    </location>
</feature>
<comment type="caution">
    <text evidence="7">The sequence shown here is derived from an EMBL/GenBank/DDBJ whole genome shotgun (WGS) entry which is preliminary data.</text>
</comment>
<dbReference type="SUPFAM" id="SSF103473">
    <property type="entry name" value="MFS general substrate transporter"/>
    <property type="match status" value="1"/>
</dbReference>
<evidence type="ECO:0000313" key="7">
    <source>
        <dbReference type="EMBL" id="MBO2439446.1"/>
    </source>
</evidence>
<reference evidence="7 8" key="1">
    <citation type="submission" date="2021-03" db="EMBL/GenBank/DDBJ databases">
        <authorList>
            <person name="Kanchanasin P."/>
            <person name="Saeng-In P."/>
            <person name="Phongsopitanun W."/>
            <person name="Yuki M."/>
            <person name="Kudo T."/>
            <person name="Ohkuma M."/>
            <person name="Tanasupawat S."/>
        </authorList>
    </citation>
    <scope>NUCLEOTIDE SEQUENCE [LARGE SCALE GENOMIC DNA]</scope>
    <source>
        <strain evidence="7 8">L46</strain>
    </source>
</reference>
<dbReference type="PANTHER" id="PTHR42718:SF49">
    <property type="entry name" value="EXPORT PROTEIN"/>
    <property type="match status" value="1"/>
</dbReference>
<dbReference type="Gene3D" id="1.20.1720.10">
    <property type="entry name" value="Multidrug resistance protein D"/>
    <property type="match status" value="1"/>
</dbReference>
<feature type="transmembrane region" description="Helical" evidence="5">
    <location>
        <begin position="408"/>
        <end position="426"/>
    </location>
</feature>
<dbReference type="InterPro" id="IPR011701">
    <property type="entry name" value="MFS"/>
</dbReference>